<keyword evidence="5 6" id="KW-0472">Membrane</keyword>
<dbReference type="PANTHER" id="PTHR34187:SF2">
    <property type="entry name" value="DUF202 DOMAIN-CONTAINING PROTEIN"/>
    <property type="match status" value="1"/>
</dbReference>
<evidence type="ECO:0000256" key="4">
    <source>
        <dbReference type="ARBA" id="ARBA00022989"/>
    </source>
</evidence>
<evidence type="ECO:0000256" key="2">
    <source>
        <dbReference type="ARBA" id="ARBA00022475"/>
    </source>
</evidence>
<sequence>MEGESSHESKLVQQHLANERTFLAWVRTGIATIGLGFLASGVVFRATQYSYFNHKIAAIVGISSVFLGTLVIVLATLDYFSKQRGINNGSFRSSKIIVAFIFLSLVLIGLLLILLIGLIMNPLE</sequence>
<organism evidence="8 9">
    <name type="scientific">Paenibacillus alginolyticus</name>
    <dbReference type="NCBI Taxonomy" id="59839"/>
    <lineage>
        <taxon>Bacteria</taxon>
        <taxon>Bacillati</taxon>
        <taxon>Bacillota</taxon>
        <taxon>Bacilli</taxon>
        <taxon>Bacillales</taxon>
        <taxon>Paenibacillaceae</taxon>
        <taxon>Paenibacillus</taxon>
    </lineage>
</organism>
<reference evidence="8 9" key="1">
    <citation type="submission" date="2022-05" db="EMBL/GenBank/DDBJ databases">
        <title>Genome Sequencing of Bee-Associated Microbes.</title>
        <authorList>
            <person name="Dunlap C."/>
        </authorList>
    </citation>
    <scope>NUCLEOTIDE SEQUENCE [LARGE SCALE GENOMIC DNA]</scope>
    <source>
        <strain evidence="8 9">NRRL B-14421</strain>
    </source>
</reference>
<dbReference type="Proteomes" id="UP001527099">
    <property type="component" value="Unassembled WGS sequence"/>
</dbReference>
<keyword evidence="2" id="KW-1003">Cell membrane</keyword>
<evidence type="ECO:0000313" key="8">
    <source>
        <dbReference type="EMBL" id="MCY9692260.1"/>
    </source>
</evidence>
<keyword evidence="4 6" id="KW-1133">Transmembrane helix</keyword>
<dbReference type="Pfam" id="PF02656">
    <property type="entry name" value="DUF202"/>
    <property type="match status" value="1"/>
</dbReference>
<dbReference type="RefSeq" id="WP_268613854.1">
    <property type="nucleotide sequence ID" value="NZ_JAMDMX010000011.1"/>
</dbReference>
<name>A0ABT4G7Y8_9BACL</name>
<evidence type="ECO:0000256" key="6">
    <source>
        <dbReference type="SAM" id="Phobius"/>
    </source>
</evidence>
<comment type="caution">
    <text evidence="8">The sequence shown here is derived from an EMBL/GenBank/DDBJ whole genome shotgun (WGS) entry which is preliminary data.</text>
</comment>
<accession>A0ABT4G7Y8</accession>
<gene>
    <name evidence="8" type="ORF">M5X19_04955</name>
</gene>
<dbReference type="PANTHER" id="PTHR34187">
    <property type="entry name" value="FGR18P"/>
    <property type="match status" value="1"/>
</dbReference>
<feature type="transmembrane region" description="Helical" evidence="6">
    <location>
        <begin position="56"/>
        <end position="77"/>
    </location>
</feature>
<dbReference type="EMBL" id="JAMDMX010000011">
    <property type="protein sequence ID" value="MCY9692260.1"/>
    <property type="molecule type" value="Genomic_DNA"/>
</dbReference>
<comment type="subcellular location">
    <subcellularLocation>
        <location evidence="1">Cell membrane</location>
        <topology evidence="1">Multi-pass membrane protein</topology>
    </subcellularLocation>
</comment>
<evidence type="ECO:0000256" key="1">
    <source>
        <dbReference type="ARBA" id="ARBA00004651"/>
    </source>
</evidence>
<feature type="domain" description="DUF202" evidence="7">
    <location>
        <begin position="14"/>
        <end position="84"/>
    </location>
</feature>
<dbReference type="InterPro" id="IPR052053">
    <property type="entry name" value="IM_YidH-like"/>
</dbReference>
<evidence type="ECO:0000313" key="9">
    <source>
        <dbReference type="Proteomes" id="UP001527099"/>
    </source>
</evidence>
<evidence type="ECO:0000256" key="5">
    <source>
        <dbReference type="ARBA" id="ARBA00023136"/>
    </source>
</evidence>
<keyword evidence="9" id="KW-1185">Reference proteome</keyword>
<dbReference type="InterPro" id="IPR003807">
    <property type="entry name" value="DUF202"/>
</dbReference>
<proteinExistence type="predicted"/>
<protein>
    <submittedName>
        <fullName evidence="8">DUF202 domain-containing protein</fullName>
    </submittedName>
</protein>
<keyword evidence="3 6" id="KW-0812">Transmembrane</keyword>
<feature type="transmembrane region" description="Helical" evidence="6">
    <location>
        <begin position="97"/>
        <end position="120"/>
    </location>
</feature>
<feature type="transmembrane region" description="Helical" evidence="6">
    <location>
        <begin position="21"/>
        <end position="44"/>
    </location>
</feature>
<evidence type="ECO:0000259" key="7">
    <source>
        <dbReference type="Pfam" id="PF02656"/>
    </source>
</evidence>
<evidence type="ECO:0000256" key="3">
    <source>
        <dbReference type="ARBA" id="ARBA00022692"/>
    </source>
</evidence>